<dbReference type="PROSITE" id="PS51257">
    <property type="entry name" value="PROKAR_LIPOPROTEIN"/>
    <property type="match status" value="1"/>
</dbReference>
<dbReference type="STRING" id="550447.SAMN05428946_0847"/>
<proteinExistence type="predicted"/>
<protein>
    <submittedName>
        <fullName evidence="3">Uncharacterized protein</fullName>
    </submittedName>
</protein>
<keyword evidence="2" id="KW-0732">Signal</keyword>
<sequence>MRRFTRVAGLLVFLLIMLAGCKEEVQPEAGAAGVPEEEEPEEAEPQKGLPDGEPAFGSRPMPIALKEVVEYPAGEFASDDANIPEQDLETITDGIPALTEGCER</sequence>
<reference evidence="4" key="1">
    <citation type="submission" date="2017-01" db="EMBL/GenBank/DDBJ databases">
        <authorList>
            <person name="Varghese N."/>
            <person name="Submissions S."/>
        </authorList>
    </citation>
    <scope>NUCLEOTIDE SEQUENCE [LARGE SCALE GENOMIC DNA]</scope>
    <source>
        <strain evidence="4">MNA4</strain>
    </source>
</reference>
<evidence type="ECO:0000256" key="2">
    <source>
        <dbReference type="SAM" id="SignalP"/>
    </source>
</evidence>
<keyword evidence="4" id="KW-1185">Reference proteome</keyword>
<feature type="chain" id="PRO_5039610997" evidence="2">
    <location>
        <begin position="22"/>
        <end position="104"/>
    </location>
</feature>
<dbReference type="Proteomes" id="UP000187550">
    <property type="component" value="Unassembled WGS sequence"/>
</dbReference>
<dbReference type="RefSeq" id="WP_144264284.1">
    <property type="nucleotide sequence ID" value="NZ_FTPL01000001.1"/>
</dbReference>
<dbReference type="AlphaFoldDB" id="A0A1U7PMP9"/>
<accession>A0A1U7PMP9</accession>
<feature type="region of interest" description="Disordered" evidence="1">
    <location>
        <begin position="26"/>
        <end position="59"/>
    </location>
</feature>
<organism evidence="3 4">
    <name type="scientific">Edaphobacillus lindanitolerans</name>
    <dbReference type="NCBI Taxonomy" id="550447"/>
    <lineage>
        <taxon>Bacteria</taxon>
        <taxon>Bacillati</taxon>
        <taxon>Bacillota</taxon>
        <taxon>Bacilli</taxon>
        <taxon>Bacillales</taxon>
        <taxon>Bacillaceae</taxon>
        <taxon>Edaphobacillus</taxon>
    </lineage>
</organism>
<evidence type="ECO:0000313" key="3">
    <source>
        <dbReference type="EMBL" id="SIT72323.1"/>
    </source>
</evidence>
<evidence type="ECO:0000313" key="4">
    <source>
        <dbReference type="Proteomes" id="UP000187550"/>
    </source>
</evidence>
<gene>
    <name evidence="3" type="ORF">SAMN05428946_0847</name>
</gene>
<name>A0A1U7PMP9_9BACI</name>
<dbReference type="EMBL" id="FTPL01000001">
    <property type="protein sequence ID" value="SIT72323.1"/>
    <property type="molecule type" value="Genomic_DNA"/>
</dbReference>
<evidence type="ECO:0000256" key="1">
    <source>
        <dbReference type="SAM" id="MobiDB-lite"/>
    </source>
</evidence>
<feature type="signal peptide" evidence="2">
    <location>
        <begin position="1"/>
        <end position="21"/>
    </location>
</feature>